<dbReference type="Proteomes" id="UP000030754">
    <property type="component" value="Unassembled WGS sequence"/>
</dbReference>
<gene>
    <name evidence="1" type="ORF">ENH_00076180</name>
</gene>
<protein>
    <submittedName>
        <fullName evidence="1">Uncharacterized protein</fullName>
    </submittedName>
</protein>
<evidence type="ECO:0000313" key="1">
    <source>
        <dbReference type="EMBL" id="CDJ69902.1"/>
    </source>
</evidence>
<dbReference type="GeneID" id="25477748"/>
<accession>U6N101</accession>
<dbReference type="RefSeq" id="XP_013438368.1">
    <property type="nucleotide sequence ID" value="XM_013582914.1"/>
</dbReference>
<name>U6N101_9EIME</name>
<sequence>MPYAIESPEDVACGQDFYEYIEEHRASVVEALQAKYESITSYLKKIEELLEGRATGSSEAMAAYYHYWERRIFNAIAAMLIRGAPQTFKQVHGPMNKLLRPSAVSALTRAMQLQIIVPCFSSLAENICLSLFVSLQQLVAFERFLLYHPQCAAGQQFFG</sequence>
<dbReference type="EMBL" id="HG725830">
    <property type="protein sequence ID" value="CDJ69902.1"/>
    <property type="molecule type" value="Genomic_DNA"/>
</dbReference>
<keyword evidence="2" id="KW-1185">Reference proteome</keyword>
<reference evidence="1" key="2">
    <citation type="submission" date="2013-10" db="EMBL/GenBank/DDBJ databases">
        <authorList>
            <person name="Aslett M."/>
        </authorList>
    </citation>
    <scope>NUCLEOTIDE SEQUENCE [LARGE SCALE GENOMIC DNA]</scope>
    <source>
        <strain evidence="1">Houghton</strain>
    </source>
</reference>
<organism evidence="1 2">
    <name type="scientific">Eimeria necatrix</name>
    <dbReference type="NCBI Taxonomy" id="51315"/>
    <lineage>
        <taxon>Eukaryota</taxon>
        <taxon>Sar</taxon>
        <taxon>Alveolata</taxon>
        <taxon>Apicomplexa</taxon>
        <taxon>Conoidasida</taxon>
        <taxon>Coccidia</taxon>
        <taxon>Eucoccidiorida</taxon>
        <taxon>Eimeriorina</taxon>
        <taxon>Eimeriidae</taxon>
        <taxon>Eimeria</taxon>
    </lineage>
</organism>
<proteinExistence type="predicted"/>
<reference evidence="1" key="1">
    <citation type="submission" date="2013-10" db="EMBL/GenBank/DDBJ databases">
        <title>Genomic analysis of the causative agents of coccidiosis in chickens.</title>
        <authorList>
            <person name="Reid A.J."/>
            <person name="Blake D."/>
            <person name="Billington K."/>
            <person name="Browne H."/>
            <person name="Dunn M."/>
            <person name="Hung S."/>
            <person name="Kawahara F."/>
            <person name="Miranda-Saavedra D."/>
            <person name="Mourier T."/>
            <person name="Nagra H."/>
            <person name="Otto T.D."/>
            <person name="Rawlings N."/>
            <person name="Sanchez A."/>
            <person name="Sanders M."/>
            <person name="Subramaniam C."/>
            <person name="Tay Y."/>
            <person name="Dear P."/>
            <person name="Doerig C."/>
            <person name="Gruber A."/>
            <person name="Parkinson J."/>
            <person name="Shirley M."/>
            <person name="Wan K.L."/>
            <person name="Berriman M."/>
            <person name="Tomley F."/>
            <person name="Pain A."/>
        </authorList>
    </citation>
    <scope>NUCLEOTIDE SEQUENCE [LARGE SCALE GENOMIC DNA]</scope>
    <source>
        <strain evidence="1">Houghton</strain>
    </source>
</reference>
<evidence type="ECO:0000313" key="2">
    <source>
        <dbReference type="Proteomes" id="UP000030754"/>
    </source>
</evidence>
<dbReference type="VEuPathDB" id="ToxoDB:ENH_00076180"/>
<dbReference type="AlphaFoldDB" id="U6N101"/>
<dbReference type="OrthoDB" id="513029at2759"/>